<feature type="domain" description="Peptidase M20 dimerisation" evidence="4">
    <location>
        <begin position="168"/>
        <end position="268"/>
    </location>
</feature>
<feature type="active site" description="Proton acceptor" evidence="3">
    <location>
        <position position="132"/>
    </location>
</feature>
<dbReference type="GO" id="GO:0046872">
    <property type="term" value="F:metal ion binding"/>
    <property type="evidence" value="ECO:0007669"/>
    <property type="project" value="UniProtKB-KW"/>
</dbReference>
<dbReference type="PANTHER" id="PTHR43808:SF9">
    <property type="entry name" value="BLL0789 PROTEIN"/>
    <property type="match status" value="1"/>
</dbReference>
<dbReference type="OrthoDB" id="9783294at2"/>
<sequence>MLTLLGKLVNTDSGSYDRDGVNLVGSIVRGEFEALGFVTEVHDGGDYGDHLSFEHPEAEDPAIIAVAHMDTVFPRGTAAERPFKVEGDRAYGPGVVDMKGSHVALLYALKALVQDGHGECLKHLKILFNSDEEVGSRSSRPLIERVAEGKKYALIMEPSRDNGTVVSARKGGGRYALQVEGRASHAGVAPEKGRNAIEVLARKVIKLHTLNDYENGVSVSVGLAEGGTAVNTIPPAASAQIDVRVSTMEQAEEVVKKMEAICAEEEMEGTRVTLSGHISRPPMMENEGTNELIGVMQEIGREMGVSIEAMKTGGGSDAAFTAAAGVPTIDGIGPIGGNAHSEDEFLYVPSLTERTCLLAETIRRLVENSD</sequence>
<evidence type="ECO:0000256" key="2">
    <source>
        <dbReference type="ARBA" id="ARBA00022801"/>
    </source>
</evidence>
<dbReference type="AlphaFoldDB" id="A0A2W0HQV3"/>
<gene>
    <name evidence="5" type="ORF">CR205_11125</name>
</gene>
<dbReference type="Proteomes" id="UP000248066">
    <property type="component" value="Unassembled WGS sequence"/>
</dbReference>
<evidence type="ECO:0000256" key="1">
    <source>
        <dbReference type="ARBA" id="ARBA00022723"/>
    </source>
</evidence>
<reference evidence="5 6" key="1">
    <citation type="submission" date="2017-10" db="EMBL/GenBank/DDBJ databases">
        <title>Bacillus sp. nov., a halophilic bacterium isolated from a Yangshapao Lake.</title>
        <authorList>
            <person name="Wang H."/>
        </authorList>
    </citation>
    <scope>NUCLEOTIDE SEQUENCE [LARGE SCALE GENOMIC DNA]</scope>
    <source>
        <strain evidence="5 6">YSP-3</strain>
    </source>
</reference>
<dbReference type="SUPFAM" id="SSF53187">
    <property type="entry name" value="Zn-dependent exopeptidases"/>
    <property type="match status" value="1"/>
</dbReference>
<dbReference type="Pfam" id="PF07687">
    <property type="entry name" value="M20_dimer"/>
    <property type="match status" value="1"/>
</dbReference>
<dbReference type="InterPro" id="IPR002933">
    <property type="entry name" value="Peptidase_M20"/>
</dbReference>
<keyword evidence="5" id="KW-0121">Carboxypeptidase</keyword>
<accession>A0A2W0HQV3</accession>
<protein>
    <submittedName>
        <fullName evidence="5">Carboxypeptidase</fullName>
    </submittedName>
</protein>
<evidence type="ECO:0000313" key="6">
    <source>
        <dbReference type="Proteomes" id="UP000248066"/>
    </source>
</evidence>
<evidence type="ECO:0000256" key="3">
    <source>
        <dbReference type="PIRSR" id="PIRSR037238-1"/>
    </source>
</evidence>
<keyword evidence="5" id="KW-0645">Protease</keyword>
<organism evidence="5 6">
    <name type="scientific">Alteribacter lacisalsi</name>
    <dbReference type="NCBI Taxonomy" id="2045244"/>
    <lineage>
        <taxon>Bacteria</taxon>
        <taxon>Bacillati</taxon>
        <taxon>Bacillota</taxon>
        <taxon>Bacilli</taxon>
        <taxon>Bacillales</taxon>
        <taxon>Bacillaceae</taxon>
        <taxon>Alteribacter</taxon>
    </lineage>
</organism>
<dbReference type="Gene3D" id="3.30.70.360">
    <property type="match status" value="1"/>
</dbReference>
<evidence type="ECO:0000313" key="5">
    <source>
        <dbReference type="EMBL" id="PYZ99249.1"/>
    </source>
</evidence>
<dbReference type="SUPFAM" id="SSF55031">
    <property type="entry name" value="Bacterial exopeptidase dimerisation domain"/>
    <property type="match status" value="1"/>
</dbReference>
<dbReference type="EMBL" id="PDOF01000001">
    <property type="protein sequence ID" value="PYZ99249.1"/>
    <property type="molecule type" value="Genomic_DNA"/>
</dbReference>
<dbReference type="GO" id="GO:0004180">
    <property type="term" value="F:carboxypeptidase activity"/>
    <property type="evidence" value="ECO:0007669"/>
    <property type="project" value="UniProtKB-KW"/>
</dbReference>
<proteinExistence type="predicted"/>
<name>A0A2W0HQV3_9BACI</name>
<dbReference type="InterPro" id="IPR036264">
    <property type="entry name" value="Bact_exopeptidase_dim_dom"/>
</dbReference>
<evidence type="ECO:0000259" key="4">
    <source>
        <dbReference type="Pfam" id="PF07687"/>
    </source>
</evidence>
<comment type="caution">
    <text evidence="5">The sequence shown here is derived from an EMBL/GenBank/DDBJ whole genome shotgun (WGS) entry which is preliminary data.</text>
</comment>
<dbReference type="Gene3D" id="3.40.630.10">
    <property type="entry name" value="Zn peptidases"/>
    <property type="match status" value="1"/>
</dbReference>
<keyword evidence="6" id="KW-1185">Reference proteome</keyword>
<dbReference type="InterPro" id="IPR011650">
    <property type="entry name" value="Peptidase_M20_dimer"/>
</dbReference>
<dbReference type="PANTHER" id="PTHR43808">
    <property type="entry name" value="ACETYLORNITHINE DEACETYLASE"/>
    <property type="match status" value="1"/>
</dbReference>
<feature type="active site" evidence="3">
    <location>
        <position position="70"/>
    </location>
</feature>
<keyword evidence="2" id="KW-0378">Hydrolase</keyword>
<dbReference type="CDD" id="cd03885">
    <property type="entry name" value="M20_CPDG2"/>
    <property type="match status" value="1"/>
</dbReference>
<keyword evidence="1" id="KW-0479">Metal-binding</keyword>
<dbReference type="InterPro" id="IPR017150">
    <property type="entry name" value="Pept_M20_glutamate_carboxypep"/>
</dbReference>
<dbReference type="Pfam" id="PF01546">
    <property type="entry name" value="Peptidase_M20"/>
    <property type="match status" value="1"/>
</dbReference>
<dbReference type="PIRSF" id="PIRSF037238">
    <property type="entry name" value="Carboxypeptidase_G2"/>
    <property type="match status" value="1"/>
</dbReference>
<dbReference type="InterPro" id="IPR050072">
    <property type="entry name" value="Peptidase_M20A"/>
</dbReference>